<dbReference type="AlphaFoldDB" id="A0A0F9ISN0"/>
<protein>
    <submittedName>
        <fullName evidence="2">Uncharacterized protein</fullName>
    </submittedName>
</protein>
<keyword evidence="1" id="KW-1133">Transmembrane helix</keyword>
<keyword evidence="1" id="KW-0812">Transmembrane</keyword>
<evidence type="ECO:0000256" key="1">
    <source>
        <dbReference type="SAM" id="Phobius"/>
    </source>
</evidence>
<proteinExistence type="predicted"/>
<keyword evidence="1" id="KW-0472">Membrane</keyword>
<reference evidence="2" key="1">
    <citation type="journal article" date="2015" name="Nature">
        <title>Complex archaea that bridge the gap between prokaryotes and eukaryotes.</title>
        <authorList>
            <person name="Spang A."/>
            <person name="Saw J.H."/>
            <person name="Jorgensen S.L."/>
            <person name="Zaremba-Niedzwiedzka K."/>
            <person name="Martijn J."/>
            <person name="Lind A.E."/>
            <person name="van Eijk R."/>
            <person name="Schleper C."/>
            <person name="Guy L."/>
            <person name="Ettema T.J."/>
        </authorList>
    </citation>
    <scope>NUCLEOTIDE SEQUENCE</scope>
</reference>
<accession>A0A0F9ISN0</accession>
<feature type="transmembrane region" description="Helical" evidence="1">
    <location>
        <begin position="6"/>
        <end position="26"/>
    </location>
</feature>
<gene>
    <name evidence="2" type="ORF">LCGC14_1542620</name>
</gene>
<evidence type="ECO:0000313" key="2">
    <source>
        <dbReference type="EMBL" id="KKM60369.1"/>
    </source>
</evidence>
<name>A0A0F9ISN0_9ZZZZ</name>
<dbReference type="EMBL" id="LAZR01011692">
    <property type="protein sequence ID" value="KKM60369.1"/>
    <property type="molecule type" value="Genomic_DNA"/>
</dbReference>
<comment type="caution">
    <text evidence="2">The sequence shown here is derived from an EMBL/GenBank/DDBJ whole genome shotgun (WGS) entry which is preliminary data.</text>
</comment>
<organism evidence="2">
    <name type="scientific">marine sediment metagenome</name>
    <dbReference type="NCBI Taxonomy" id="412755"/>
    <lineage>
        <taxon>unclassified sequences</taxon>
        <taxon>metagenomes</taxon>
        <taxon>ecological metagenomes</taxon>
    </lineage>
</organism>
<sequence>MKIRTIGLILFFFVLVVLFLNLSYILKTNWWTEVLCNFEDGKLEPRFTYNVCFIGDVEYWAKFQRSNEFYNLTSLGEKKEWKLVEVHNLNERGTGE</sequence>